<protein>
    <submittedName>
        <fullName evidence="1">Uncharacterized protein</fullName>
    </submittedName>
</protein>
<organism evidence="1 2">
    <name type="scientific">Saguinus oedipus</name>
    <name type="common">Cotton-top tamarin</name>
    <name type="synonym">Oedipomidas oedipus</name>
    <dbReference type="NCBI Taxonomy" id="9490"/>
    <lineage>
        <taxon>Eukaryota</taxon>
        <taxon>Metazoa</taxon>
        <taxon>Chordata</taxon>
        <taxon>Craniata</taxon>
        <taxon>Vertebrata</taxon>
        <taxon>Euteleostomi</taxon>
        <taxon>Mammalia</taxon>
        <taxon>Eutheria</taxon>
        <taxon>Euarchontoglires</taxon>
        <taxon>Primates</taxon>
        <taxon>Haplorrhini</taxon>
        <taxon>Platyrrhini</taxon>
        <taxon>Cebidae</taxon>
        <taxon>Callitrichinae</taxon>
        <taxon>Saguinus</taxon>
    </lineage>
</organism>
<proteinExistence type="predicted"/>
<gene>
    <name evidence="1" type="ORF">P7K49_031457</name>
</gene>
<keyword evidence="2" id="KW-1185">Reference proteome</keyword>
<sequence length="82" mass="9066">MEKLGRILARSKYTHVHTASWSQLPFGDAEFVVTDITILLPPPRGLAGWLALTTHTHTVTTLGSHRLEGQMLFLSKGADLQK</sequence>
<dbReference type="EMBL" id="JASSZA010000017">
    <property type="protein sequence ID" value="KAK2090201.1"/>
    <property type="molecule type" value="Genomic_DNA"/>
</dbReference>
<evidence type="ECO:0000313" key="2">
    <source>
        <dbReference type="Proteomes" id="UP001266305"/>
    </source>
</evidence>
<accession>A0ABQ9U056</accession>
<comment type="caution">
    <text evidence="1">The sequence shown here is derived from an EMBL/GenBank/DDBJ whole genome shotgun (WGS) entry which is preliminary data.</text>
</comment>
<feature type="non-terminal residue" evidence="1">
    <location>
        <position position="82"/>
    </location>
</feature>
<name>A0ABQ9U056_SAGOE</name>
<evidence type="ECO:0000313" key="1">
    <source>
        <dbReference type="EMBL" id="KAK2090201.1"/>
    </source>
</evidence>
<dbReference type="Proteomes" id="UP001266305">
    <property type="component" value="Unassembled WGS sequence"/>
</dbReference>
<reference evidence="1 2" key="1">
    <citation type="submission" date="2023-05" db="EMBL/GenBank/DDBJ databases">
        <title>B98-5 Cell Line De Novo Hybrid Assembly: An Optical Mapping Approach.</title>
        <authorList>
            <person name="Kananen K."/>
            <person name="Auerbach J.A."/>
            <person name="Kautto E."/>
            <person name="Blachly J.S."/>
        </authorList>
    </citation>
    <scope>NUCLEOTIDE SEQUENCE [LARGE SCALE GENOMIC DNA]</scope>
    <source>
        <strain evidence="1">B95-8</strain>
        <tissue evidence="1">Cell line</tissue>
    </source>
</reference>